<evidence type="ECO:0000313" key="3">
    <source>
        <dbReference type="EMBL" id="NBZ88489.1"/>
    </source>
</evidence>
<feature type="signal peptide" evidence="2">
    <location>
        <begin position="1"/>
        <end position="23"/>
    </location>
</feature>
<reference evidence="3" key="1">
    <citation type="submission" date="2020-01" db="EMBL/GenBank/DDBJ databases">
        <authorList>
            <person name="Chen W.-M."/>
        </authorList>
    </citation>
    <scope>NUCLEOTIDE SEQUENCE</scope>
    <source>
        <strain evidence="3">CYK-10</strain>
    </source>
</reference>
<keyword evidence="2" id="KW-0732">Signal</keyword>
<keyword evidence="4" id="KW-1185">Reference proteome</keyword>
<dbReference type="AlphaFoldDB" id="A0AAE5BW67"/>
<organism evidence="3 4">
    <name type="scientific">Stagnihabitans tardus</name>
    <dbReference type="NCBI Taxonomy" id="2699202"/>
    <lineage>
        <taxon>Bacteria</taxon>
        <taxon>Pseudomonadati</taxon>
        <taxon>Pseudomonadota</taxon>
        <taxon>Alphaproteobacteria</taxon>
        <taxon>Rhodobacterales</taxon>
        <taxon>Paracoccaceae</taxon>
        <taxon>Stagnihabitans</taxon>
    </lineage>
</organism>
<evidence type="ECO:0000256" key="2">
    <source>
        <dbReference type="SAM" id="SignalP"/>
    </source>
</evidence>
<dbReference type="RefSeq" id="WP_168775303.1">
    <property type="nucleotide sequence ID" value="NZ_JAABNR010000011.1"/>
</dbReference>
<proteinExistence type="predicted"/>
<feature type="compositionally biased region" description="Gly residues" evidence="1">
    <location>
        <begin position="50"/>
        <end position="65"/>
    </location>
</feature>
<dbReference type="Proteomes" id="UP001193501">
    <property type="component" value="Unassembled WGS sequence"/>
</dbReference>
<comment type="caution">
    <text evidence="3">The sequence shown here is derived from an EMBL/GenBank/DDBJ whole genome shotgun (WGS) entry which is preliminary data.</text>
</comment>
<evidence type="ECO:0000313" key="4">
    <source>
        <dbReference type="Proteomes" id="UP001193501"/>
    </source>
</evidence>
<feature type="region of interest" description="Disordered" evidence="1">
    <location>
        <begin position="39"/>
        <end position="65"/>
    </location>
</feature>
<evidence type="ECO:0000256" key="1">
    <source>
        <dbReference type="SAM" id="MobiDB-lite"/>
    </source>
</evidence>
<protein>
    <submittedName>
        <fullName evidence="3">Uncharacterized protein</fullName>
    </submittedName>
</protein>
<gene>
    <name evidence="3" type="ORF">GV832_12925</name>
</gene>
<accession>A0AAE5BW67</accession>
<name>A0AAE5BW67_9RHOB</name>
<sequence length="65" mass="6615">MKTLILTATLIAATLSTVAPVSATVLKAGLHDISMMDTFDRRGRRPRTPGGSGCDGAGDVGKPGC</sequence>
<feature type="chain" id="PRO_5041907128" evidence="2">
    <location>
        <begin position="24"/>
        <end position="65"/>
    </location>
</feature>
<dbReference type="EMBL" id="JAABNR010000011">
    <property type="protein sequence ID" value="NBZ88489.1"/>
    <property type="molecule type" value="Genomic_DNA"/>
</dbReference>